<dbReference type="Proteomes" id="UP000549616">
    <property type="component" value="Unassembled WGS sequence"/>
</dbReference>
<dbReference type="InterPro" id="IPR003029">
    <property type="entry name" value="S1_domain"/>
</dbReference>
<dbReference type="GO" id="GO:0005840">
    <property type="term" value="C:ribosome"/>
    <property type="evidence" value="ECO:0007669"/>
    <property type="project" value="UniProtKB-KW"/>
</dbReference>
<evidence type="ECO:0000259" key="1">
    <source>
        <dbReference type="PROSITE" id="PS50126"/>
    </source>
</evidence>
<dbReference type="CDD" id="cd00164">
    <property type="entry name" value="S1_like"/>
    <property type="match status" value="1"/>
</dbReference>
<evidence type="ECO:0000313" key="3">
    <source>
        <dbReference type="Proteomes" id="UP000549616"/>
    </source>
</evidence>
<comment type="caution">
    <text evidence="2">The sequence shown here is derived from an EMBL/GenBank/DDBJ whole genome shotgun (WGS) entry which is preliminary data.</text>
</comment>
<dbReference type="GO" id="GO:0003676">
    <property type="term" value="F:nucleic acid binding"/>
    <property type="evidence" value="ECO:0007669"/>
    <property type="project" value="InterPro"/>
</dbReference>
<gene>
    <name evidence="2" type="ORF">HNR02_000148</name>
</gene>
<dbReference type="Gene3D" id="2.40.50.140">
    <property type="entry name" value="Nucleic acid-binding proteins"/>
    <property type="match status" value="1"/>
</dbReference>
<feature type="domain" description="S1 motif" evidence="1">
    <location>
        <begin position="21"/>
        <end position="82"/>
    </location>
</feature>
<name>A0A853AVZ8_9PSEU</name>
<keyword evidence="2" id="KW-0687">Ribonucleoprotein</keyword>
<keyword evidence="2" id="KW-0689">Ribosomal protein</keyword>
<dbReference type="RefSeq" id="WP_179771301.1">
    <property type="nucleotide sequence ID" value="NZ_JACCFK010000001.1"/>
</dbReference>
<evidence type="ECO:0000313" key="2">
    <source>
        <dbReference type="EMBL" id="NYI86825.1"/>
    </source>
</evidence>
<dbReference type="EMBL" id="JACCFK010000001">
    <property type="protein sequence ID" value="NYI86825.1"/>
    <property type="molecule type" value="Genomic_DNA"/>
</dbReference>
<protein>
    <submittedName>
        <fullName evidence="2">Ribosomal protein S1</fullName>
    </submittedName>
</protein>
<organism evidence="2 3">
    <name type="scientific">Amycolatopsis endophytica</name>
    <dbReference type="NCBI Taxonomy" id="860233"/>
    <lineage>
        <taxon>Bacteria</taxon>
        <taxon>Bacillati</taxon>
        <taxon>Actinomycetota</taxon>
        <taxon>Actinomycetes</taxon>
        <taxon>Pseudonocardiales</taxon>
        <taxon>Pseudonocardiaceae</taxon>
        <taxon>Amycolatopsis</taxon>
    </lineage>
</organism>
<dbReference type="InterPro" id="IPR012340">
    <property type="entry name" value="NA-bd_OB-fold"/>
</dbReference>
<dbReference type="SUPFAM" id="SSF50249">
    <property type="entry name" value="Nucleic acid-binding proteins"/>
    <property type="match status" value="1"/>
</dbReference>
<dbReference type="PROSITE" id="PS50126">
    <property type="entry name" value="S1"/>
    <property type="match status" value="1"/>
</dbReference>
<accession>A0A853AVZ8</accession>
<dbReference type="AlphaFoldDB" id="A0A853AVZ8"/>
<sequence length="82" mass="8741">MSQYQISQSVWRDFLARFGDGGTITATVTRVVPFGALVELPPGVPGLLPRPEPTTAAESGSPIEVRIASVDVEHRRVSVVPA</sequence>
<keyword evidence="3" id="KW-1185">Reference proteome</keyword>
<dbReference type="SMART" id="SM00316">
    <property type="entry name" value="S1"/>
    <property type="match status" value="1"/>
</dbReference>
<dbReference type="Pfam" id="PF00575">
    <property type="entry name" value="S1"/>
    <property type="match status" value="1"/>
</dbReference>
<reference evidence="2 3" key="1">
    <citation type="submission" date="2020-07" db="EMBL/GenBank/DDBJ databases">
        <title>Sequencing the genomes of 1000 actinobacteria strains.</title>
        <authorList>
            <person name="Klenk H.-P."/>
        </authorList>
    </citation>
    <scope>NUCLEOTIDE SEQUENCE [LARGE SCALE GENOMIC DNA]</scope>
    <source>
        <strain evidence="2 3">DSM 104006</strain>
    </source>
</reference>
<proteinExistence type="predicted"/>